<keyword evidence="1" id="KW-0812">Transmembrane</keyword>
<keyword evidence="4" id="KW-1185">Reference proteome</keyword>
<dbReference type="Proteomes" id="UP000281498">
    <property type="component" value="Unassembled WGS sequence"/>
</dbReference>
<feature type="transmembrane region" description="Helical" evidence="1">
    <location>
        <begin position="40"/>
        <end position="57"/>
    </location>
</feature>
<dbReference type="EMBL" id="PDOE01000012">
    <property type="protein sequence ID" value="RKL65715.1"/>
    <property type="molecule type" value="Genomic_DNA"/>
</dbReference>
<gene>
    <name evidence="3" type="ORF">CR203_18840</name>
</gene>
<comment type="caution">
    <text evidence="3">The sequence shown here is derived from an EMBL/GenBank/DDBJ whole genome shotgun (WGS) entry which is preliminary data.</text>
</comment>
<dbReference type="AlphaFoldDB" id="A0A3A9KE02"/>
<name>A0A3A9KE02_9BACI</name>
<feature type="transmembrane region" description="Helical" evidence="1">
    <location>
        <begin position="78"/>
        <end position="111"/>
    </location>
</feature>
<dbReference type="OrthoDB" id="2426743at2"/>
<dbReference type="InterPro" id="IPR009936">
    <property type="entry name" value="DUF1468"/>
</dbReference>
<dbReference type="Pfam" id="PF07331">
    <property type="entry name" value="TctB"/>
    <property type="match status" value="1"/>
</dbReference>
<feature type="domain" description="DUF1468" evidence="2">
    <location>
        <begin position="9"/>
        <end position="146"/>
    </location>
</feature>
<evidence type="ECO:0000256" key="1">
    <source>
        <dbReference type="SAM" id="Phobius"/>
    </source>
</evidence>
<accession>A0A3A9KE02</accession>
<protein>
    <recommendedName>
        <fullName evidence="2">DUF1468 domain-containing protein</fullName>
    </recommendedName>
</protein>
<feature type="transmembrane region" description="Helical" evidence="1">
    <location>
        <begin position="123"/>
        <end position="145"/>
    </location>
</feature>
<evidence type="ECO:0000313" key="4">
    <source>
        <dbReference type="Proteomes" id="UP000281498"/>
    </source>
</evidence>
<organism evidence="3 4">
    <name type="scientific">Salipaludibacillus neizhouensis</name>
    <dbReference type="NCBI Taxonomy" id="885475"/>
    <lineage>
        <taxon>Bacteria</taxon>
        <taxon>Bacillati</taxon>
        <taxon>Bacillota</taxon>
        <taxon>Bacilli</taxon>
        <taxon>Bacillales</taxon>
        <taxon>Bacillaceae</taxon>
    </lineage>
</organism>
<keyword evidence="1" id="KW-0472">Membrane</keyword>
<reference evidence="3 4" key="1">
    <citation type="submission" date="2017-10" db="EMBL/GenBank/DDBJ databases">
        <title>Bacillus sp. nov., a halophilic bacterium isolated from a Keqin Lake.</title>
        <authorList>
            <person name="Wang H."/>
        </authorList>
    </citation>
    <scope>NUCLEOTIDE SEQUENCE [LARGE SCALE GENOMIC DNA]</scope>
    <source>
        <strain evidence="3 4">KCTC 13187</strain>
    </source>
</reference>
<proteinExistence type="predicted"/>
<keyword evidence="1" id="KW-1133">Transmembrane helix</keyword>
<evidence type="ECO:0000313" key="3">
    <source>
        <dbReference type="EMBL" id="RKL65715.1"/>
    </source>
</evidence>
<sequence length="152" mass="17314">MIKTMNQRIGLILFLLAAVYLILSYQLPSYPYTAVDADVIPKGLGWFLLVLSFFLYFSKAIETDAEKAKRAIPKKEVLVLASVFGMIFVYILFFELIGFVIMTAIFIFFSSWFLGYEKWKTNLAVSILFPVILYCIFVFALGIVLPKGILPI</sequence>
<dbReference type="RefSeq" id="WP_110937762.1">
    <property type="nucleotide sequence ID" value="NZ_KZ614147.1"/>
</dbReference>
<evidence type="ECO:0000259" key="2">
    <source>
        <dbReference type="Pfam" id="PF07331"/>
    </source>
</evidence>